<dbReference type="InterPro" id="IPR026298">
    <property type="entry name" value="Bcl-2_fam"/>
</dbReference>
<dbReference type="GO" id="GO:0015267">
    <property type="term" value="F:channel activity"/>
    <property type="evidence" value="ECO:0007669"/>
    <property type="project" value="TreeGrafter"/>
</dbReference>
<dbReference type="GO" id="GO:0051400">
    <property type="term" value="F:BH domain binding"/>
    <property type="evidence" value="ECO:0007669"/>
    <property type="project" value="TreeGrafter"/>
</dbReference>
<dbReference type="GO" id="GO:0005741">
    <property type="term" value="C:mitochondrial outer membrane"/>
    <property type="evidence" value="ECO:0007669"/>
    <property type="project" value="TreeGrafter"/>
</dbReference>
<dbReference type="Ensembl" id="ENSPNAT00000061962.1">
    <property type="protein sequence ID" value="ENSPNAP00000078844.1"/>
    <property type="gene ID" value="ENSPNAG00000031319.1"/>
</dbReference>
<reference evidence="5" key="2">
    <citation type="submission" date="2025-08" db="UniProtKB">
        <authorList>
            <consortium name="Ensembl"/>
        </authorList>
    </citation>
    <scope>IDENTIFICATION</scope>
</reference>
<organism evidence="5 6">
    <name type="scientific">Pygocentrus nattereri</name>
    <name type="common">Red-bellied piranha</name>
    <dbReference type="NCBI Taxonomy" id="42514"/>
    <lineage>
        <taxon>Eukaryota</taxon>
        <taxon>Metazoa</taxon>
        <taxon>Chordata</taxon>
        <taxon>Craniata</taxon>
        <taxon>Vertebrata</taxon>
        <taxon>Euteleostomi</taxon>
        <taxon>Actinopterygii</taxon>
        <taxon>Neopterygii</taxon>
        <taxon>Teleostei</taxon>
        <taxon>Ostariophysi</taxon>
        <taxon>Characiformes</taxon>
        <taxon>Characoidei</taxon>
        <taxon>Pygocentrus</taxon>
    </lineage>
</organism>
<dbReference type="SMART" id="SM00337">
    <property type="entry name" value="BCL"/>
    <property type="match status" value="1"/>
</dbReference>
<dbReference type="InterPro" id="IPR046371">
    <property type="entry name" value="Bcl-2_BH1-3"/>
</dbReference>
<sequence length="237" mass="26614">MACEGRNGKFNCILIHREMWTVPSFETFPSNVRCYSFIDDLIGEALLIGVVEDQVRNVTTEVDTSSLGLPKSQPIANAQDQMLVEQLALTIRVIGDRLDQDQEFNDMINRLGRVADKSSFWKLVERVFSNDEINWGRIIVLFYSIGKLSAKMVLAHLPAVFTDIVALSLDYFRKKLLQWICNMGGWINSISGVTRFSIEQFSASSLSSIPPSAGLMLVFITGALLGGIIMWRLNRCN</sequence>
<protein>
    <recommendedName>
        <fullName evidence="4">Bcl-2 Bcl-2 homology region 1-3 domain-containing protein</fullName>
    </recommendedName>
</protein>
<comment type="similarity">
    <text evidence="1">Belongs to the Bcl-2 family.</text>
</comment>
<keyword evidence="6" id="KW-1185">Reference proteome</keyword>
<reference evidence="5 6" key="1">
    <citation type="submission" date="2020-10" db="EMBL/GenBank/DDBJ databases">
        <title>Pygocentrus nattereri (red-bellied piranha) genome, fPygNat1, primary haplotype.</title>
        <authorList>
            <person name="Myers G."/>
            <person name="Meyer A."/>
            <person name="Karagic N."/>
            <person name="Pippel M."/>
            <person name="Winkler S."/>
            <person name="Tracey A."/>
            <person name="Wood J."/>
            <person name="Formenti G."/>
            <person name="Howe K."/>
            <person name="Fedrigo O."/>
            <person name="Jarvis E.D."/>
        </authorList>
    </citation>
    <scope>NUCLEOTIDE SEQUENCE [LARGE SCALE GENOMIC DNA]</scope>
</reference>
<dbReference type="GO" id="GO:0008630">
    <property type="term" value="P:intrinsic apoptotic signaling pathway in response to DNA damage"/>
    <property type="evidence" value="ECO:0007669"/>
    <property type="project" value="TreeGrafter"/>
</dbReference>
<keyword evidence="3" id="KW-0472">Membrane</keyword>
<dbReference type="Pfam" id="PF00452">
    <property type="entry name" value="Bcl-2"/>
    <property type="match status" value="1"/>
</dbReference>
<dbReference type="PROSITE" id="PS50062">
    <property type="entry name" value="BCL2_FAMILY"/>
    <property type="match status" value="1"/>
</dbReference>
<dbReference type="GO" id="GO:0042981">
    <property type="term" value="P:regulation of apoptotic process"/>
    <property type="evidence" value="ECO:0007669"/>
    <property type="project" value="InterPro"/>
</dbReference>
<evidence type="ECO:0000256" key="1">
    <source>
        <dbReference type="ARBA" id="ARBA00009458"/>
    </source>
</evidence>
<feature type="domain" description="Bcl-2 Bcl-2 homology region 1-3" evidence="4">
    <location>
        <begin position="91"/>
        <end position="186"/>
    </location>
</feature>
<dbReference type="SUPFAM" id="SSF56854">
    <property type="entry name" value="Bcl-2 inhibitors of programmed cell death"/>
    <property type="match status" value="1"/>
</dbReference>
<dbReference type="GO" id="GO:0097192">
    <property type="term" value="P:extrinsic apoptotic signaling pathway in absence of ligand"/>
    <property type="evidence" value="ECO:0007669"/>
    <property type="project" value="TreeGrafter"/>
</dbReference>
<evidence type="ECO:0000259" key="4">
    <source>
        <dbReference type="SMART" id="SM00337"/>
    </source>
</evidence>
<keyword evidence="3" id="KW-1133">Transmembrane helix</keyword>
<dbReference type="GeneTree" id="ENSGT01110000267445"/>
<dbReference type="InterPro" id="IPR002475">
    <property type="entry name" value="Bcl2-like"/>
</dbReference>
<keyword evidence="3" id="KW-0812">Transmembrane</keyword>
<evidence type="ECO:0000313" key="6">
    <source>
        <dbReference type="Proteomes" id="UP001501920"/>
    </source>
</evidence>
<dbReference type="AlphaFoldDB" id="A0AAR2LVT0"/>
<dbReference type="GO" id="GO:0001836">
    <property type="term" value="P:release of cytochrome c from mitochondria"/>
    <property type="evidence" value="ECO:0007669"/>
    <property type="project" value="TreeGrafter"/>
</dbReference>
<reference evidence="5" key="3">
    <citation type="submission" date="2025-09" db="UniProtKB">
        <authorList>
            <consortium name="Ensembl"/>
        </authorList>
    </citation>
    <scope>IDENTIFICATION</scope>
</reference>
<dbReference type="Proteomes" id="UP001501920">
    <property type="component" value="Chromosome 14"/>
</dbReference>
<dbReference type="Gene3D" id="1.10.437.10">
    <property type="entry name" value="Blc2-like"/>
    <property type="match status" value="1"/>
</dbReference>
<evidence type="ECO:0000313" key="5">
    <source>
        <dbReference type="Ensembl" id="ENSPNAP00000078844.1"/>
    </source>
</evidence>
<dbReference type="InterPro" id="IPR036834">
    <property type="entry name" value="Bcl-2-like_sf"/>
</dbReference>
<dbReference type="PANTHER" id="PTHR11256">
    <property type="entry name" value="BCL-2 RELATED"/>
    <property type="match status" value="1"/>
</dbReference>
<dbReference type="CDD" id="cd06845">
    <property type="entry name" value="Bcl-2_like"/>
    <property type="match status" value="1"/>
</dbReference>
<dbReference type="PRINTS" id="PR01862">
    <property type="entry name" value="BCL2FAMILY"/>
</dbReference>
<accession>A0AAR2LVT0</accession>
<evidence type="ECO:0000256" key="3">
    <source>
        <dbReference type="SAM" id="Phobius"/>
    </source>
</evidence>
<evidence type="ECO:0000256" key="2">
    <source>
        <dbReference type="ARBA" id="ARBA00022703"/>
    </source>
</evidence>
<keyword evidence="2" id="KW-0053">Apoptosis</keyword>
<dbReference type="GO" id="GO:0008053">
    <property type="term" value="P:mitochondrial fusion"/>
    <property type="evidence" value="ECO:0007669"/>
    <property type="project" value="TreeGrafter"/>
</dbReference>
<dbReference type="PANTHER" id="PTHR11256:SF42">
    <property type="entry name" value="APOPTOSIS REGULATOR BAX"/>
    <property type="match status" value="1"/>
</dbReference>
<proteinExistence type="inferred from homology"/>
<feature type="transmembrane region" description="Helical" evidence="3">
    <location>
        <begin position="213"/>
        <end position="233"/>
    </location>
</feature>
<name>A0AAR2LVT0_PYGNA</name>